<keyword evidence="4" id="KW-1185">Reference proteome</keyword>
<dbReference type="AlphaFoldDB" id="A0A5K7Z7V5"/>
<evidence type="ECO:0000313" key="4">
    <source>
        <dbReference type="Proteomes" id="UP000427769"/>
    </source>
</evidence>
<evidence type="ECO:0000259" key="2">
    <source>
        <dbReference type="Pfam" id="PF16927"/>
    </source>
</evidence>
<feature type="transmembrane region" description="Helical" evidence="1">
    <location>
        <begin position="32"/>
        <end position="49"/>
    </location>
</feature>
<dbReference type="EMBL" id="AP021875">
    <property type="protein sequence ID" value="BBO78102.1"/>
    <property type="molecule type" value="Genomic_DNA"/>
</dbReference>
<gene>
    <name evidence="3" type="ORF">DSCW_55190</name>
</gene>
<feature type="transmembrane region" description="Helical" evidence="1">
    <location>
        <begin position="55"/>
        <end position="76"/>
    </location>
</feature>
<organism evidence="3 4">
    <name type="scientific">Desulfosarcina widdelii</name>
    <dbReference type="NCBI Taxonomy" id="947919"/>
    <lineage>
        <taxon>Bacteria</taxon>
        <taxon>Pseudomonadati</taxon>
        <taxon>Thermodesulfobacteriota</taxon>
        <taxon>Desulfobacteria</taxon>
        <taxon>Desulfobacterales</taxon>
        <taxon>Desulfosarcinaceae</taxon>
        <taxon>Desulfosarcina</taxon>
    </lineage>
</organism>
<accession>A0A5K7Z7V5</accession>
<keyword evidence="1" id="KW-0472">Membrane</keyword>
<dbReference type="Pfam" id="PF16927">
    <property type="entry name" value="HisKA_7TM"/>
    <property type="match status" value="1"/>
</dbReference>
<feature type="domain" description="Histidine kinase N-terminal 7TM region" evidence="2">
    <location>
        <begin position="1"/>
        <end position="84"/>
    </location>
</feature>
<keyword evidence="1" id="KW-1133">Transmembrane helix</keyword>
<proteinExistence type="predicted"/>
<dbReference type="Proteomes" id="UP000427769">
    <property type="component" value="Chromosome"/>
</dbReference>
<sequence>MVVMVIKLIASALGMASEDFPSKIFWFQIKEICLLTITVAGLAFCLEYACLDAWLNIRSIGLVAFPTLFFIPLCFTNESHHLNVGRDYNFHMARVRQKE</sequence>
<dbReference type="KEGG" id="dwd:DSCW_55190"/>
<evidence type="ECO:0000313" key="3">
    <source>
        <dbReference type="EMBL" id="BBO78102.1"/>
    </source>
</evidence>
<protein>
    <recommendedName>
        <fullName evidence="2">Histidine kinase N-terminal 7TM region domain-containing protein</fullName>
    </recommendedName>
</protein>
<keyword evidence="1" id="KW-0812">Transmembrane</keyword>
<evidence type="ECO:0000256" key="1">
    <source>
        <dbReference type="SAM" id="Phobius"/>
    </source>
</evidence>
<dbReference type="InterPro" id="IPR031621">
    <property type="entry name" value="HisKA_7TM"/>
</dbReference>
<name>A0A5K7Z7V5_9BACT</name>
<reference evidence="3 4" key="1">
    <citation type="submission" date="2019-11" db="EMBL/GenBank/DDBJ databases">
        <title>Comparative genomics of hydrocarbon-degrading Desulfosarcina strains.</title>
        <authorList>
            <person name="Watanabe M."/>
            <person name="Kojima H."/>
            <person name="Fukui M."/>
        </authorList>
    </citation>
    <scope>NUCLEOTIDE SEQUENCE [LARGE SCALE GENOMIC DNA]</scope>
    <source>
        <strain evidence="3 4">PP31</strain>
    </source>
</reference>